<dbReference type="Proteomes" id="UP000217199">
    <property type="component" value="Unassembled WGS sequence"/>
</dbReference>
<dbReference type="EMBL" id="NBII01000006">
    <property type="protein sequence ID" value="PAV18103.1"/>
    <property type="molecule type" value="Genomic_DNA"/>
</dbReference>
<evidence type="ECO:0000313" key="3">
    <source>
        <dbReference type="EMBL" id="PAV18103.1"/>
    </source>
</evidence>
<proteinExistence type="predicted"/>
<feature type="transmembrane region" description="Helical" evidence="1">
    <location>
        <begin position="222"/>
        <end position="243"/>
    </location>
</feature>
<feature type="transmembrane region" description="Helical" evidence="1">
    <location>
        <begin position="60"/>
        <end position="78"/>
    </location>
</feature>
<feature type="domain" description="DUF6533" evidence="2">
    <location>
        <begin position="19"/>
        <end position="62"/>
    </location>
</feature>
<dbReference type="OrthoDB" id="3350812at2759"/>
<keyword evidence="1" id="KW-1133">Transmembrane helix</keyword>
<keyword evidence="4" id="KW-1185">Reference proteome</keyword>
<accession>A0A286UES5</accession>
<dbReference type="AlphaFoldDB" id="A0A286UES5"/>
<keyword evidence="1" id="KW-0472">Membrane</keyword>
<dbReference type="Pfam" id="PF20151">
    <property type="entry name" value="DUF6533"/>
    <property type="match status" value="1"/>
</dbReference>
<dbReference type="InParanoid" id="A0A286UES5"/>
<organism evidence="3 4">
    <name type="scientific">Pyrrhoderma noxium</name>
    <dbReference type="NCBI Taxonomy" id="2282107"/>
    <lineage>
        <taxon>Eukaryota</taxon>
        <taxon>Fungi</taxon>
        <taxon>Dikarya</taxon>
        <taxon>Basidiomycota</taxon>
        <taxon>Agaricomycotina</taxon>
        <taxon>Agaricomycetes</taxon>
        <taxon>Hymenochaetales</taxon>
        <taxon>Hymenochaetaceae</taxon>
        <taxon>Pyrrhoderma</taxon>
    </lineage>
</organism>
<keyword evidence="1" id="KW-0812">Transmembrane</keyword>
<feature type="transmembrane region" description="Helical" evidence="1">
    <location>
        <begin position="197"/>
        <end position="216"/>
    </location>
</feature>
<evidence type="ECO:0000256" key="1">
    <source>
        <dbReference type="SAM" id="Phobius"/>
    </source>
</evidence>
<reference evidence="3 4" key="1">
    <citation type="journal article" date="2017" name="Mol. Ecol.">
        <title>Comparative and population genomic landscape of Phellinus noxius: A hypervariable fungus causing root rot in trees.</title>
        <authorList>
            <person name="Chung C.L."/>
            <person name="Lee T.J."/>
            <person name="Akiba M."/>
            <person name="Lee H.H."/>
            <person name="Kuo T.H."/>
            <person name="Liu D."/>
            <person name="Ke H.M."/>
            <person name="Yokoi T."/>
            <person name="Roa M.B."/>
            <person name="Lu M.J."/>
            <person name="Chang Y.Y."/>
            <person name="Ann P.J."/>
            <person name="Tsai J.N."/>
            <person name="Chen C.Y."/>
            <person name="Tzean S.S."/>
            <person name="Ota Y."/>
            <person name="Hattori T."/>
            <person name="Sahashi N."/>
            <person name="Liou R.F."/>
            <person name="Kikuchi T."/>
            <person name="Tsai I.J."/>
        </authorList>
    </citation>
    <scope>NUCLEOTIDE SEQUENCE [LARGE SCALE GENOMIC DNA]</scope>
    <source>
        <strain evidence="3 4">FFPRI411160</strain>
    </source>
</reference>
<evidence type="ECO:0000313" key="4">
    <source>
        <dbReference type="Proteomes" id="UP000217199"/>
    </source>
</evidence>
<protein>
    <recommendedName>
        <fullName evidence="2">DUF6533 domain-containing protein</fullName>
    </recommendedName>
</protein>
<feature type="transmembrane region" description="Helical" evidence="1">
    <location>
        <begin position="148"/>
        <end position="170"/>
    </location>
</feature>
<gene>
    <name evidence="3" type="ORF">PNOK_0658900</name>
</gene>
<dbReference type="InterPro" id="IPR045340">
    <property type="entry name" value="DUF6533"/>
</dbReference>
<evidence type="ECO:0000259" key="2">
    <source>
        <dbReference type="Pfam" id="PF20151"/>
    </source>
</evidence>
<comment type="caution">
    <text evidence="3">The sequence shown here is derived from an EMBL/GenBank/DDBJ whole genome shotgun (WGS) entry which is preliminary data.</text>
</comment>
<feature type="transmembrane region" description="Helical" evidence="1">
    <location>
        <begin position="98"/>
        <end position="128"/>
    </location>
</feature>
<sequence>MLPTEDPCTLQADLSTLKYFFFSAASLTCYEYFLTWDYEIQYLWTRPVSFWRLIFFVNRYTPYVGIVTLAAILFLPVADFKTCNSLVLAFQIVISANILPAIIVIMACLCLLTLIIVGITLYILSFFMNESLLSGKPESVVECIGVNPLNWIIFAIFLFEETACIVLISIKKYETYRSDKDTSFISPLLRVLVDDGLIYYAYSIFLALVDFAILFFPKLRAVALGVIGIDSALHSILCTHLSIRLRETYETTLWVEESLGTEQLYELCGPH</sequence>
<name>A0A286UES5_9AGAM</name>